<dbReference type="InterPro" id="IPR008988">
    <property type="entry name" value="Transcriptional_repressor_C"/>
</dbReference>
<evidence type="ECO:0000313" key="4">
    <source>
        <dbReference type="Proteomes" id="UP000676506"/>
    </source>
</evidence>
<keyword evidence="4" id="KW-1185">Reference proteome</keyword>
<name>A0ABX8BCW6_9BACT</name>
<dbReference type="InterPro" id="IPR038157">
    <property type="entry name" value="FeoA_core_dom"/>
</dbReference>
<keyword evidence="1" id="KW-0408">Iron</keyword>
<sequence>MKRWLSALRPTSAAAANDRSLTLADVAAGERVRVCRVADMDGADILRERGLCEASEVRVITAGDPLVCAVLGARMTLNRHTARGVLVERLP</sequence>
<dbReference type="Gene3D" id="2.30.30.90">
    <property type="match status" value="1"/>
</dbReference>
<dbReference type="SMART" id="SM00899">
    <property type="entry name" value="FeoA"/>
    <property type="match status" value="1"/>
</dbReference>
<reference evidence="3 4" key="1">
    <citation type="submission" date="2021-03" db="EMBL/GenBank/DDBJ databases">
        <title>Genomic and phenotypic characterization of Chloracidobacterium isolates provides evidence for multiple species.</title>
        <authorList>
            <person name="Saini M.K."/>
            <person name="Costas A.M.G."/>
            <person name="Tank M."/>
            <person name="Bryant D.A."/>
        </authorList>
    </citation>
    <scope>NUCLEOTIDE SEQUENCE [LARGE SCALE GENOMIC DNA]</scope>
    <source>
        <strain evidence="3 4">BV2-C</strain>
    </source>
</reference>
<accession>A0ABX8BCW6</accession>
<evidence type="ECO:0000259" key="2">
    <source>
        <dbReference type="SMART" id="SM00899"/>
    </source>
</evidence>
<protein>
    <submittedName>
        <fullName evidence="3">Ferrous iron transport protein A</fullName>
    </submittedName>
</protein>
<organism evidence="3 4">
    <name type="scientific">Chloracidobacterium validum</name>
    <dbReference type="NCBI Taxonomy" id="2821543"/>
    <lineage>
        <taxon>Bacteria</taxon>
        <taxon>Pseudomonadati</taxon>
        <taxon>Acidobacteriota</taxon>
        <taxon>Terriglobia</taxon>
        <taxon>Terriglobales</taxon>
        <taxon>Acidobacteriaceae</taxon>
        <taxon>Chloracidobacterium</taxon>
    </lineage>
</organism>
<proteinExistence type="predicted"/>
<dbReference type="SUPFAM" id="SSF50037">
    <property type="entry name" value="C-terminal domain of transcriptional repressors"/>
    <property type="match status" value="1"/>
</dbReference>
<dbReference type="InterPro" id="IPR007167">
    <property type="entry name" value="Fe-transptr_FeoA-like"/>
</dbReference>
<dbReference type="EMBL" id="CP072649">
    <property type="protein sequence ID" value="QUW04262.1"/>
    <property type="molecule type" value="Genomic_DNA"/>
</dbReference>
<feature type="domain" description="Ferrous iron transporter FeoA-like" evidence="2">
    <location>
        <begin position="21"/>
        <end position="89"/>
    </location>
</feature>
<dbReference type="Pfam" id="PF04023">
    <property type="entry name" value="FeoA"/>
    <property type="match status" value="1"/>
</dbReference>
<dbReference type="RefSeq" id="WP_211430151.1">
    <property type="nucleotide sequence ID" value="NZ_CP072649.1"/>
</dbReference>
<evidence type="ECO:0000313" key="3">
    <source>
        <dbReference type="EMBL" id="QUW04262.1"/>
    </source>
</evidence>
<evidence type="ECO:0000256" key="1">
    <source>
        <dbReference type="ARBA" id="ARBA00023004"/>
    </source>
</evidence>
<dbReference type="Proteomes" id="UP000676506">
    <property type="component" value="Chromosome 2"/>
</dbReference>
<gene>
    <name evidence="3" type="ORF">J8C06_14575</name>
</gene>